<evidence type="ECO:0000313" key="5">
    <source>
        <dbReference type="EMBL" id="TMW56892.1"/>
    </source>
</evidence>
<dbReference type="SUPFAM" id="SSF82199">
    <property type="entry name" value="SET domain"/>
    <property type="match status" value="1"/>
</dbReference>
<dbReference type="PANTHER" id="PTHR45747">
    <property type="entry name" value="HISTONE-LYSINE N-METHYLTRANSFERASE E(Z)"/>
    <property type="match status" value="1"/>
</dbReference>
<accession>A0A8K1C6E6</accession>
<dbReference type="GO" id="GO:0003682">
    <property type="term" value="F:chromatin binding"/>
    <property type="evidence" value="ECO:0007669"/>
    <property type="project" value="TreeGrafter"/>
</dbReference>
<dbReference type="InterPro" id="IPR046341">
    <property type="entry name" value="SET_dom_sf"/>
</dbReference>
<dbReference type="OrthoDB" id="308383at2759"/>
<organism evidence="5 6">
    <name type="scientific">Pythium oligandrum</name>
    <name type="common">Mycoparasitic fungus</name>
    <dbReference type="NCBI Taxonomy" id="41045"/>
    <lineage>
        <taxon>Eukaryota</taxon>
        <taxon>Sar</taxon>
        <taxon>Stramenopiles</taxon>
        <taxon>Oomycota</taxon>
        <taxon>Peronosporomycetes</taxon>
        <taxon>Pythiales</taxon>
        <taxon>Pythiaceae</taxon>
        <taxon>Pythium</taxon>
    </lineage>
</organism>
<dbReference type="SMART" id="SM00317">
    <property type="entry name" value="SET"/>
    <property type="match status" value="1"/>
</dbReference>
<dbReference type="InterPro" id="IPR001214">
    <property type="entry name" value="SET_dom"/>
</dbReference>
<name>A0A8K1C6E6_PYTOL</name>
<dbReference type="GO" id="GO:0046976">
    <property type="term" value="F:histone H3K27 methyltransferase activity"/>
    <property type="evidence" value="ECO:0007669"/>
    <property type="project" value="TreeGrafter"/>
</dbReference>
<dbReference type="PROSITE" id="PS50280">
    <property type="entry name" value="SET"/>
    <property type="match status" value="1"/>
</dbReference>
<sequence length="697" mass="77530">MGCEPDLKPCDGDTTTTDAATVWLNVGSDDGSRGAVVPPSGDAAAVRNDVLDGAAELIEIDEDEEELSAYALPIHKKRPRGLISRAELQSLGLVVPVIEINGDSEDEEGNEPSTRRSLRRLPTLQDNGNDGATRSSRRQTTEPMRFSTQQAEEQAMERMKNQLLRKGEKRNGEGDGNRDDRGSKKRSRAEERRNERMARRRGARSPEGGPSDRAGLLPTMLLDGGGPKPRRFVKNEDAVRQVVLHSTAWRHVRLRETAGPPSNLLSTVLNAPYACVLDKRLEDYDPSGTLATQCAIQLPSEIKPPLELLSTASRPPIETTVTESLAALAPRLKECRDRRVADVVATTRNQVRAYLKEIAMRRNQAAATSDHFTSLPISRLEQVATHKILRNLEFVEGEGIPTYTIGRGESALTEHRRRPEKVVYLSRVTPISRSTACIGVRSTLPVDDDPIIRFVPYFNQSNKADTAFAAQFPEFEWVNTSSLSACDDETKELMLRYVVNEYNGDDRIFRVLRDLGIFMQPRMDYTALQEPEPMKEGDFIYEYTGELLSQDEAERRGSVYDRNTVSFLFDLNEDVVVDAARKGNKSKFANHTSADPNCVARIMLVNGDHRIGLYAKRDIAMDEELFFDYGYHGVVPDWSQSRIRSSGKSALVMSSDDAEVASVGSTGMPELRSVDEAMEGKLSVKQETDATIVPVKK</sequence>
<evidence type="ECO:0000256" key="1">
    <source>
        <dbReference type="ARBA" id="ARBA00023015"/>
    </source>
</evidence>
<keyword evidence="1" id="KW-0805">Transcription regulation</keyword>
<gene>
    <name evidence="5" type="ORF">Poli38472_002817</name>
</gene>
<evidence type="ECO:0000259" key="4">
    <source>
        <dbReference type="PROSITE" id="PS50280"/>
    </source>
</evidence>
<dbReference type="InterPro" id="IPR045318">
    <property type="entry name" value="EZH1/2-like"/>
</dbReference>
<dbReference type="GO" id="GO:0005634">
    <property type="term" value="C:nucleus"/>
    <property type="evidence" value="ECO:0007669"/>
    <property type="project" value="TreeGrafter"/>
</dbReference>
<dbReference type="EMBL" id="SPLM01000144">
    <property type="protein sequence ID" value="TMW56892.1"/>
    <property type="molecule type" value="Genomic_DNA"/>
</dbReference>
<evidence type="ECO:0000313" key="6">
    <source>
        <dbReference type="Proteomes" id="UP000794436"/>
    </source>
</evidence>
<dbReference type="Proteomes" id="UP000794436">
    <property type="component" value="Unassembled WGS sequence"/>
</dbReference>
<dbReference type="GO" id="GO:0031507">
    <property type="term" value="P:heterochromatin formation"/>
    <property type="evidence" value="ECO:0007669"/>
    <property type="project" value="TreeGrafter"/>
</dbReference>
<dbReference type="CDD" id="cd10519">
    <property type="entry name" value="SET_EZH"/>
    <property type="match status" value="1"/>
</dbReference>
<dbReference type="PANTHER" id="PTHR45747:SF4">
    <property type="entry name" value="HISTONE-LYSINE N-METHYLTRANSFERASE E(Z)"/>
    <property type="match status" value="1"/>
</dbReference>
<reference evidence="5" key="1">
    <citation type="submission" date="2019-03" db="EMBL/GenBank/DDBJ databases">
        <title>Long read genome sequence of the mycoparasitic Pythium oligandrum ATCC 38472 isolated from sugarbeet rhizosphere.</title>
        <authorList>
            <person name="Gaulin E."/>
        </authorList>
    </citation>
    <scope>NUCLEOTIDE SEQUENCE</scope>
    <source>
        <strain evidence="5">ATCC 38472_TT</strain>
    </source>
</reference>
<dbReference type="Gene3D" id="2.170.270.10">
    <property type="entry name" value="SET domain"/>
    <property type="match status" value="1"/>
</dbReference>
<proteinExistence type="predicted"/>
<comment type="caution">
    <text evidence="5">The sequence shown here is derived from an EMBL/GenBank/DDBJ whole genome shotgun (WGS) entry which is preliminary data.</text>
</comment>
<keyword evidence="2" id="KW-0804">Transcription</keyword>
<dbReference type="AlphaFoldDB" id="A0A8K1C6E6"/>
<dbReference type="Pfam" id="PF00856">
    <property type="entry name" value="SET"/>
    <property type="match status" value="1"/>
</dbReference>
<feature type="compositionally biased region" description="Polar residues" evidence="3">
    <location>
        <begin position="125"/>
        <end position="134"/>
    </location>
</feature>
<protein>
    <recommendedName>
        <fullName evidence="4">SET domain-containing protein</fullName>
    </recommendedName>
</protein>
<feature type="domain" description="SET" evidence="4">
    <location>
        <begin position="421"/>
        <end position="630"/>
    </location>
</feature>
<evidence type="ECO:0000256" key="2">
    <source>
        <dbReference type="ARBA" id="ARBA00023163"/>
    </source>
</evidence>
<feature type="region of interest" description="Disordered" evidence="3">
    <location>
        <begin position="102"/>
        <end position="217"/>
    </location>
</feature>
<feature type="compositionally biased region" description="Basic and acidic residues" evidence="3">
    <location>
        <begin position="155"/>
        <end position="197"/>
    </location>
</feature>
<keyword evidence="6" id="KW-1185">Reference proteome</keyword>
<evidence type="ECO:0000256" key="3">
    <source>
        <dbReference type="SAM" id="MobiDB-lite"/>
    </source>
</evidence>